<accession>A0ABS6JDG9</accession>
<sequence length="60" mass="6624">MSAIISVFLYLIILFGVATLLFISLVSIWGTTEPVIAYLLSLIITHLILNTFGQIGKKDK</sequence>
<evidence type="ECO:0008006" key="4">
    <source>
        <dbReference type="Google" id="ProtNLM"/>
    </source>
</evidence>
<dbReference type="Proteomes" id="UP000784880">
    <property type="component" value="Unassembled WGS sequence"/>
</dbReference>
<reference evidence="2 3" key="1">
    <citation type="submission" date="2021-06" db="EMBL/GenBank/DDBJ databases">
        <title>Bacillus sp. RD4P76, an endophyte from a halophyte.</title>
        <authorList>
            <person name="Sun J.-Q."/>
        </authorList>
    </citation>
    <scope>NUCLEOTIDE SEQUENCE [LARGE SCALE GENOMIC DNA]</scope>
    <source>
        <strain evidence="2 3">CGMCC 1.15917</strain>
    </source>
</reference>
<name>A0ABS6JDG9_9BACI</name>
<protein>
    <recommendedName>
        <fullName evidence="4">NADH dehydrogenase subunit 6</fullName>
    </recommendedName>
</protein>
<proteinExistence type="predicted"/>
<keyword evidence="1" id="KW-1133">Transmembrane helix</keyword>
<keyword evidence="1" id="KW-0472">Membrane</keyword>
<keyword evidence="3" id="KW-1185">Reference proteome</keyword>
<evidence type="ECO:0000256" key="1">
    <source>
        <dbReference type="SAM" id="Phobius"/>
    </source>
</evidence>
<dbReference type="EMBL" id="JAHQCS010000081">
    <property type="protein sequence ID" value="MBU9711719.1"/>
    <property type="molecule type" value="Genomic_DNA"/>
</dbReference>
<evidence type="ECO:0000313" key="2">
    <source>
        <dbReference type="EMBL" id="MBU9711719.1"/>
    </source>
</evidence>
<organism evidence="2 3">
    <name type="scientific">Evansella tamaricis</name>
    <dbReference type="NCBI Taxonomy" id="2069301"/>
    <lineage>
        <taxon>Bacteria</taxon>
        <taxon>Bacillati</taxon>
        <taxon>Bacillota</taxon>
        <taxon>Bacilli</taxon>
        <taxon>Bacillales</taxon>
        <taxon>Bacillaceae</taxon>
        <taxon>Evansella</taxon>
    </lineage>
</organism>
<gene>
    <name evidence="2" type="ORF">KS419_08220</name>
</gene>
<comment type="caution">
    <text evidence="2">The sequence shown here is derived from an EMBL/GenBank/DDBJ whole genome shotgun (WGS) entry which is preliminary data.</text>
</comment>
<keyword evidence="1" id="KW-0812">Transmembrane</keyword>
<dbReference type="RefSeq" id="WP_217065743.1">
    <property type="nucleotide sequence ID" value="NZ_JAHQCS010000081.1"/>
</dbReference>
<feature type="transmembrane region" description="Helical" evidence="1">
    <location>
        <begin position="7"/>
        <end position="29"/>
    </location>
</feature>
<feature type="transmembrane region" description="Helical" evidence="1">
    <location>
        <begin position="35"/>
        <end position="53"/>
    </location>
</feature>
<evidence type="ECO:0000313" key="3">
    <source>
        <dbReference type="Proteomes" id="UP000784880"/>
    </source>
</evidence>